<name>A0AAV4NZG6_CAEEX</name>
<evidence type="ECO:0000313" key="3">
    <source>
        <dbReference type="Proteomes" id="UP001054945"/>
    </source>
</evidence>
<evidence type="ECO:0000256" key="1">
    <source>
        <dbReference type="SAM" id="MobiDB-lite"/>
    </source>
</evidence>
<proteinExistence type="predicted"/>
<reference evidence="2 3" key="1">
    <citation type="submission" date="2021-06" db="EMBL/GenBank/DDBJ databases">
        <title>Caerostris extrusa draft genome.</title>
        <authorList>
            <person name="Kono N."/>
            <person name="Arakawa K."/>
        </authorList>
    </citation>
    <scope>NUCLEOTIDE SEQUENCE [LARGE SCALE GENOMIC DNA]</scope>
</reference>
<evidence type="ECO:0000313" key="2">
    <source>
        <dbReference type="EMBL" id="GIX89039.1"/>
    </source>
</evidence>
<feature type="compositionally biased region" description="Low complexity" evidence="1">
    <location>
        <begin position="1"/>
        <end position="14"/>
    </location>
</feature>
<comment type="caution">
    <text evidence="2">The sequence shown here is derived from an EMBL/GenBank/DDBJ whole genome shotgun (WGS) entry which is preliminary data.</text>
</comment>
<sequence length="96" mass="11105">MSVTSSTLTATATAEEYREEKRYPAQTITRDNLSSYLSPKVYLTIYHPEFTQRAMDERRGMFSELFAYPRAKGTPGQYRPGQLIEKKTDFSVLRLN</sequence>
<gene>
    <name evidence="2" type="ORF">CEXT_324521</name>
</gene>
<protein>
    <submittedName>
        <fullName evidence="2">Uncharacterized protein</fullName>
    </submittedName>
</protein>
<accession>A0AAV4NZG6</accession>
<keyword evidence="3" id="KW-1185">Reference proteome</keyword>
<organism evidence="2 3">
    <name type="scientific">Caerostris extrusa</name>
    <name type="common">Bark spider</name>
    <name type="synonym">Caerostris bankana</name>
    <dbReference type="NCBI Taxonomy" id="172846"/>
    <lineage>
        <taxon>Eukaryota</taxon>
        <taxon>Metazoa</taxon>
        <taxon>Ecdysozoa</taxon>
        <taxon>Arthropoda</taxon>
        <taxon>Chelicerata</taxon>
        <taxon>Arachnida</taxon>
        <taxon>Araneae</taxon>
        <taxon>Araneomorphae</taxon>
        <taxon>Entelegynae</taxon>
        <taxon>Araneoidea</taxon>
        <taxon>Araneidae</taxon>
        <taxon>Caerostris</taxon>
    </lineage>
</organism>
<dbReference type="EMBL" id="BPLR01021384">
    <property type="protein sequence ID" value="GIX89039.1"/>
    <property type="molecule type" value="Genomic_DNA"/>
</dbReference>
<feature type="region of interest" description="Disordered" evidence="1">
    <location>
        <begin position="1"/>
        <end position="24"/>
    </location>
</feature>
<dbReference type="AlphaFoldDB" id="A0AAV4NZG6"/>
<dbReference type="Proteomes" id="UP001054945">
    <property type="component" value="Unassembled WGS sequence"/>
</dbReference>